<comment type="pathway">
    <text evidence="9">Carbohydrate metabolism; glyoxylate cycle; (S)-malate from isocitrate: step 2/2.</text>
</comment>
<dbReference type="PIRSF" id="PIRSF001363">
    <property type="entry name" value="Malate_synth"/>
    <property type="match status" value="1"/>
</dbReference>
<keyword evidence="13" id="KW-0012">Acyltransferase</keyword>
<feature type="active site" description="Proton donor" evidence="8">
    <location>
        <position position="448"/>
    </location>
</feature>
<dbReference type="InterPro" id="IPR019830">
    <property type="entry name" value="Malate_synthase_CS"/>
</dbReference>
<comment type="similarity">
    <text evidence="1 9">Belongs to the malate synthase family.</text>
</comment>
<keyword evidence="14" id="KW-1185">Reference proteome</keyword>
<dbReference type="GO" id="GO:0004474">
    <property type="term" value="F:malate synthase activity"/>
    <property type="evidence" value="ECO:0007669"/>
    <property type="project" value="UniProtKB-EC"/>
</dbReference>
<dbReference type="Pfam" id="PF20659">
    <property type="entry name" value="MS_C"/>
    <property type="match status" value="1"/>
</dbReference>
<dbReference type="AlphaFoldDB" id="A0A3M8D3W2"/>
<reference evidence="13 14" key="1">
    <citation type="submission" date="2018-10" db="EMBL/GenBank/DDBJ databases">
        <title>Phylogenomics of Brevibacillus.</title>
        <authorList>
            <person name="Dunlap C."/>
        </authorList>
    </citation>
    <scope>NUCLEOTIDE SEQUENCE [LARGE SCALE GENOMIC DNA]</scope>
    <source>
        <strain evidence="13 14">JCM 15716</strain>
    </source>
</reference>
<gene>
    <name evidence="13" type="primary">aceB</name>
    <name evidence="13" type="ORF">EDM56_22605</name>
</gene>
<dbReference type="GO" id="GO:0005737">
    <property type="term" value="C:cytoplasm"/>
    <property type="evidence" value="ECO:0007669"/>
    <property type="project" value="TreeGrafter"/>
</dbReference>
<comment type="caution">
    <text evidence="13">The sequence shown here is derived from an EMBL/GenBank/DDBJ whole genome shotgun (WGS) entry which is preliminary data.</text>
</comment>
<protein>
    <recommendedName>
        <fullName evidence="7 9">Malate synthase</fullName>
        <ecNumber evidence="2 9">2.3.3.9</ecNumber>
    </recommendedName>
</protein>
<evidence type="ECO:0000256" key="1">
    <source>
        <dbReference type="ARBA" id="ARBA00006394"/>
    </source>
</evidence>
<evidence type="ECO:0000313" key="14">
    <source>
        <dbReference type="Proteomes" id="UP000271031"/>
    </source>
</evidence>
<dbReference type="SUPFAM" id="SSF51645">
    <property type="entry name" value="Malate synthase G"/>
    <property type="match status" value="1"/>
</dbReference>
<name>A0A3M8D3W2_9BACL</name>
<dbReference type="PANTHER" id="PTHR42902">
    <property type="entry name" value="MALATE SYNTHASE"/>
    <property type="match status" value="1"/>
</dbReference>
<dbReference type="FunFam" id="3.20.20.360:FF:000001">
    <property type="entry name" value="Malate synthase"/>
    <property type="match status" value="1"/>
</dbReference>
<dbReference type="Gene3D" id="3.20.20.360">
    <property type="entry name" value="Malate synthase, domain 3"/>
    <property type="match status" value="1"/>
</dbReference>
<dbReference type="Pfam" id="PF01274">
    <property type="entry name" value="MS_TIM-barrel"/>
    <property type="match status" value="1"/>
</dbReference>
<dbReference type="Gene3D" id="1.20.1220.12">
    <property type="entry name" value="Malate synthase, domain III"/>
    <property type="match status" value="1"/>
</dbReference>
<evidence type="ECO:0000256" key="8">
    <source>
        <dbReference type="PIRSR" id="PIRSR001363-1"/>
    </source>
</evidence>
<keyword evidence="3 9" id="KW-0329">Glyoxylate bypass</keyword>
<dbReference type="Pfam" id="PF20656">
    <property type="entry name" value="MS_N"/>
    <property type="match status" value="1"/>
</dbReference>
<dbReference type="Proteomes" id="UP000271031">
    <property type="component" value="Unassembled WGS sequence"/>
</dbReference>
<evidence type="ECO:0000256" key="6">
    <source>
        <dbReference type="ARBA" id="ARBA00047918"/>
    </source>
</evidence>
<dbReference type="InterPro" id="IPR011076">
    <property type="entry name" value="Malate_synth_sf"/>
</dbReference>
<evidence type="ECO:0000313" key="13">
    <source>
        <dbReference type="EMBL" id="RNB82702.1"/>
    </source>
</evidence>
<dbReference type="PANTHER" id="PTHR42902:SF1">
    <property type="entry name" value="MALATE SYNTHASE 1-RELATED"/>
    <property type="match status" value="1"/>
</dbReference>
<dbReference type="FunFam" id="1.20.1220.12:FF:000001">
    <property type="entry name" value="Malate synthase"/>
    <property type="match status" value="1"/>
</dbReference>
<feature type="domain" description="Malate synthase C-terminal" evidence="12">
    <location>
        <begin position="413"/>
        <end position="533"/>
    </location>
</feature>
<dbReference type="CDD" id="cd00727">
    <property type="entry name" value="malate_synt_A"/>
    <property type="match status" value="1"/>
</dbReference>
<evidence type="ECO:0000259" key="12">
    <source>
        <dbReference type="Pfam" id="PF20659"/>
    </source>
</evidence>
<dbReference type="NCBIfam" id="TIGR01344">
    <property type="entry name" value="malate_syn_A"/>
    <property type="match status" value="1"/>
</dbReference>
<proteinExistence type="inferred from homology"/>
<dbReference type="InterPro" id="IPR006252">
    <property type="entry name" value="Malate_synthA"/>
</dbReference>
<evidence type="ECO:0000259" key="10">
    <source>
        <dbReference type="Pfam" id="PF01274"/>
    </source>
</evidence>
<dbReference type="RefSeq" id="WP_122920199.1">
    <property type="nucleotide sequence ID" value="NZ_RHHQ01000019.1"/>
</dbReference>
<evidence type="ECO:0000256" key="3">
    <source>
        <dbReference type="ARBA" id="ARBA00022435"/>
    </source>
</evidence>
<organism evidence="13 14">
    <name type="scientific">Brevibacillus fluminis</name>
    <dbReference type="NCBI Taxonomy" id="511487"/>
    <lineage>
        <taxon>Bacteria</taxon>
        <taxon>Bacillati</taxon>
        <taxon>Bacillota</taxon>
        <taxon>Bacilli</taxon>
        <taxon>Bacillales</taxon>
        <taxon>Paenibacillaceae</taxon>
        <taxon>Brevibacillus</taxon>
    </lineage>
</organism>
<dbReference type="PROSITE" id="PS00510">
    <property type="entry name" value="MALATE_SYNTHASE"/>
    <property type="match status" value="1"/>
</dbReference>
<evidence type="ECO:0000256" key="4">
    <source>
        <dbReference type="ARBA" id="ARBA00022532"/>
    </source>
</evidence>
<dbReference type="InterPro" id="IPR048356">
    <property type="entry name" value="MS_N"/>
</dbReference>
<dbReference type="UniPathway" id="UPA00703">
    <property type="reaction ID" value="UER00720"/>
</dbReference>
<evidence type="ECO:0000259" key="11">
    <source>
        <dbReference type="Pfam" id="PF20656"/>
    </source>
</evidence>
<keyword evidence="4 9" id="KW-0816">Tricarboxylic acid cycle</keyword>
<evidence type="ECO:0000256" key="7">
    <source>
        <dbReference type="ARBA" id="ARBA00068441"/>
    </source>
</evidence>
<accession>A0A3M8D3W2</accession>
<sequence>MVTKAHSFPAGVEVTGTVTPEFAEILTPQAMQFVTKLVREFSPTRESLLDRRVERQKDIDAGKLPDFLTETEVIRNSEWTIDPIPDDLKDRRVEITGPAGDRKMVINAFNSGAKMFMADFEDANSPTWENTIQGQINMRDAVNKTISFVSPEGKSYALNEQTATLIVRPRGWHMVEKHVLIDGQPISASLFDFGLFLFHNARVLLEKGSGPYYYLPKLESHLEARLWNDVFVFAQEELSIPRGSIKATVLIETILATFEMDEILYELREHSAGLNCGRWDYIFSYIKKLRNQPHVILPDRAVVSMTVPFMRAYTQAAIKTCHRRNAPSIGGMAAQIPVRNNPEANEDAMSKVKADKEREARDGHDGTWVAHPGLVPVAMEVFNRIMPTPNQIDNKRSDVQVTAEELLAVPEGQITEAGLRTNISVGVQYIEAWLRGSGAVPINNLMEDAATAEISRAQVWQWIRHPKGMLADGRKVTIDLVRRYLSEEMAIIKQAIGESAYTSGKFKEASKLFEELAISKHFEEFLTIPGYHLLT</sequence>
<dbReference type="InterPro" id="IPR044856">
    <property type="entry name" value="Malate_synth_C_sf"/>
</dbReference>
<keyword evidence="5 9" id="KW-0808">Transferase</keyword>
<feature type="domain" description="Malate synthase TIM barrel" evidence="10">
    <location>
        <begin position="164"/>
        <end position="408"/>
    </location>
</feature>
<dbReference type="InterPro" id="IPR001465">
    <property type="entry name" value="Malate_synthase_TIM"/>
</dbReference>
<dbReference type="OrthoDB" id="9768429at2"/>
<feature type="domain" description="Malate synthase N-terminal" evidence="11">
    <location>
        <begin position="11"/>
        <end position="72"/>
    </location>
</feature>
<evidence type="ECO:0000256" key="9">
    <source>
        <dbReference type="RuleBase" id="RU000555"/>
    </source>
</evidence>
<feature type="active site" description="Proton acceptor" evidence="8">
    <location>
        <position position="168"/>
    </location>
</feature>
<evidence type="ECO:0000256" key="2">
    <source>
        <dbReference type="ARBA" id="ARBA00012636"/>
    </source>
</evidence>
<dbReference type="EMBL" id="RHHQ01000019">
    <property type="protein sequence ID" value="RNB82702.1"/>
    <property type="molecule type" value="Genomic_DNA"/>
</dbReference>
<dbReference type="InterPro" id="IPR048355">
    <property type="entry name" value="MS_C"/>
</dbReference>
<evidence type="ECO:0000256" key="5">
    <source>
        <dbReference type="ARBA" id="ARBA00022679"/>
    </source>
</evidence>
<dbReference type="InterPro" id="IPR046363">
    <property type="entry name" value="MS_N_TIM-barrel_dom"/>
</dbReference>
<comment type="catalytic activity">
    <reaction evidence="6 9">
        <text>glyoxylate + acetyl-CoA + H2O = (S)-malate + CoA + H(+)</text>
        <dbReference type="Rhea" id="RHEA:18181"/>
        <dbReference type="ChEBI" id="CHEBI:15377"/>
        <dbReference type="ChEBI" id="CHEBI:15378"/>
        <dbReference type="ChEBI" id="CHEBI:15589"/>
        <dbReference type="ChEBI" id="CHEBI:36655"/>
        <dbReference type="ChEBI" id="CHEBI:57287"/>
        <dbReference type="ChEBI" id="CHEBI:57288"/>
        <dbReference type="EC" id="2.3.3.9"/>
    </reaction>
</comment>
<dbReference type="GO" id="GO:0006099">
    <property type="term" value="P:tricarboxylic acid cycle"/>
    <property type="evidence" value="ECO:0007669"/>
    <property type="project" value="UniProtKB-KW"/>
</dbReference>
<dbReference type="GO" id="GO:0006097">
    <property type="term" value="P:glyoxylate cycle"/>
    <property type="evidence" value="ECO:0007669"/>
    <property type="project" value="UniProtKB-UniPathway"/>
</dbReference>
<dbReference type="EC" id="2.3.3.9" evidence="2 9"/>